<keyword evidence="2" id="KW-0808">Transferase</keyword>
<sequence length="143" mass="15258">MHMTALSDDDLEPLREALILAGLPADDLSLPGRRFFRFRQQDSDVAFGGIEGAGGDRLLRSLVVLEGRRGQGVGAAVLAALEAFAKNEGVGRVHLLTESATAFFAAHGYQVQERSLAPTSIGATVQFRSLCPASATYLSKRLT</sequence>
<proteinExistence type="predicted"/>
<organism evidence="2 3">
    <name type="scientific">Pseudomonas corrugata</name>
    <dbReference type="NCBI Taxonomy" id="47879"/>
    <lineage>
        <taxon>Bacteria</taxon>
        <taxon>Pseudomonadati</taxon>
        <taxon>Pseudomonadota</taxon>
        <taxon>Gammaproteobacteria</taxon>
        <taxon>Pseudomonadales</taxon>
        <taxon>Pseudomonadaceae</taxon>
        <taxon>Pseudomonas</taxon>
    </lineage>
</organism>
<dbReference type="InterPro" id="IPR000182">
    <property type="entry name" value="GNAT_dom"/>
</dbReference>
<evidence type="ECO:0000313" key="2">
    <source>
        <dbReference type="EMBL" id="QTH16228.1"/>
    </source>
</evidence>
<dbReference type="Gene3D" id="3.40.630.30">
    <property type="match status" value="1"/>
</dbReference>
<dbReference type="AlphaFoldDB" id="A0A8B6UWF1"/>
<protein>
    <submittedName>
        <fullName evidence="2">GNAT family N-acetyltransferase</fullName>
    </submittedName>
</protein>
<gene>
    <name evidence="2" type="ORF">C4C32_10105</name>
</gene>
<name>A0A8B6UWF1_9PSED</name>
<dbReference type="PROSITE" id="PS51186">
    <property type="entry name" value="GNAT"/>
    <property type="match status" value="1"/>
</dbReference>
<accession>A0A8B6UWF1</accession>
<reference evidence="2" key="1">
    <citation type="book" date="2019" name="MICROBIAL BIOTECHNOLOGY" publisher="Unknown Publisher">
        <title>Optimization of recombineering for directed mutagenesis of bacteria Pseudomonas corrugata 3'.</title>
        <authorList>
            <person name="Buinitskaja S.V."/>
            <person name="Pilipenok N."/>
            <person name="Valentovich L.N."/>
        </authorList>
    </citation>
    <scope>NUCLEOTIDE SEQUENCE</scope>
    <source>
        <strain evidence="2">3prime</strain>
    </source>
</reference>
<dbReference type="NCBIfam" id="NF040501">
    <property type="entry name" value="resist_ArsN2"/>
    <property type="match status" value="1"/>
</dbReference>
<evidence type="ECO:0000259" key="1">
    <source>
        <dbReference type="PROSITE" id="PS51186"/>
    </source>
</evidence>
<dbReference type="Proteomes" id="UP000663914">
    <property type="component" value="Chromosome"/>
</dbReference>
<dbReference type="SUPFAM" id="SSF55729">
    <property type="entry name" value="Acyl-CoA N-acyltransferases (Nat)"/>
    <property type="match status" value="1"/>
</dbReference>
<evidence type="ECO:0000313" key="3">
    <source>
        <dbReference type="Proteomes" id="UP000663914"/>
    </source>
</evidence>
<dbReference type="RefSeq" id="WP_024778283.1">
    <property type="nucleotide sequence ID" value="NZ_CP072011.1"/>
</dbReference>
<dbReference type="InterPro" id="IPR016181">
    <property type="entry name" value="Acyl_CoA_acyltransferase"/>
</dbReference>
<dbReference type="EMBL" id="CP072011">
    <property type="protein sequence ID" value="QTH16228.1"/>
    <property type="molecule type" value="Genomic_DNA"/>
</dbReference>
<reference evidence="2" key="2">
    <citation type="submission" date="2021-03" db="EMBL/GenBank/DDBJ databases">
        <authorList>
            <person name="Valentovich L.N."/>
            <person name="Akhremchuk A.E."/>
            <person name="Miamin V.E."/>
        </authorList>
    </citation>
    <scope>NUCLEOTIDE SEQUENCE</scope>
    <source>
        <strain evidence="2">3prime</strain>
    </source>
</reference>
<dbReference type="Pfam" id="PF13508">
    <property type="entry name" value="Acetyltransf_7"/>
    <property type="match status" value="1"/>
</dbReference>
<dbReference type="GO" id="GO:0016747">
    <property type="term" value="F:acyltransferase activity, transferring groups other than amino-acyl groups"/>
    <property type="evidence" value="ECO:0007669"/>
    <property type="project" value="InterPro"/>
</dbReference>
<dbReference type="CDD" id="cd04301">
    <property type="entry name" value="NAT_SF"/>
    <property type="match status" value="1"/>
</dbReference>
<feature type="domain" description="N-acetyltransferase" evidence="1">
    <location>
        <begin position="1"/>
        <end position="143"/>
    </location>
</feature>